<gene>
    <name evidence="9" type="primary">pcp</name>
    <name evidence="12" type="ORF">B7O98_07520</name>
</gene>
<protein>
    <recommendedName>
        <fullName evidence="9">Pyrrolidone-carboxylate peptidase</fullName>
        <ecNumber evidence="9">3.4.19.3</ecNumber>
    </recommendedName>
    <alternativeName>
        <fullName evidence="9">5-oxoprolyl-peptidase</fullName>
    </alternativeName>
    <alternativeName>
        <fullName evidence="9">Pyroglutamyl-peptidase I</fullName>
        <shortName evidence="9">PGP-I</shortName>
        <shortName evidence="9">Pyrase</shortName>
    </alternativeName>
</protein>
<dbReference type="InterPro" id="IPR033694">
    <property type="entry name" value="PGPEP1_Cys_AS"/>
</dbReference>
<evidence type="ECO:0000256" key="1">
    <source>
        <dbReference type="ARBA" id="ARBA00001770"/>
    </source>
</evidence>
<dbReference type="PANTHER" id="PTHR23402:SF1">
    <property type="entry name" value="PYROGLUTAMYL-PEPTIDASE I"/>
    <property type="match status" value="1"/>
</dbReference>
<dbReference type="GO" id="GO:0006508">
    <property type="term" value="P:proteolysis"/>
    <property type="evidence" value="ECO:0007669"/>
    <property type="project" value="UniProtKB-KW"/>
</dbReference>
<comment type="function">
    <text evidence="2 9">Removes 5-oxoproline from various penultimate amino acid residues except L-proline.</text>
</comment>
<dbReference type="NCBIfam" id="NF009676">
    <property type="entry name" value="PRK13197.1"/>
    <property type="match status" value="1"/>
</dbReference>
<dbReference type="Proteomes" id="UP000244093">
    <property type="component" value="Unassembled WGS sequence"/>
</dbReference>
<dbReference type="InterPro" id="IPR000816">
    <property type="entry name" value="Peptidase_C15"/>
</dbReference>
<dbReference type="PIRSF" id="PIRSF015592">
    <property type="entry name" value="Prld-crbxl_pptds"/>
    <property type="match status" value="1"/>
</dbReference>
<dbReference type="NCBIfam" id="TIGR00504">
    <property type="entry name" value="pyro_pdase"/>
    <property type="match status" value="1"/>
</dbReference>
<dbReference type="InterPro" id="IPR029762">
    <property type="entry name" value="PGP-I_bact-type"/>
</dbReference>
<comment type="catalytic activity">
    <reaction evidence="1 9 10">
        <text>Release of an N-terminal pyroglutamyl group from a polypeptide, the second amino acid generally not being Pro.</text>
        <dbReference type="EC" id="3.4.19.3"/>
    </reaction>
</comment>
<dbReference type="FunFam" id="3.40.630.20:FF:000001">
    <property type="entry name" value="Pyrrolidone-carboxylate peptidase"/>
    <property type="match status" value="1"/>
</dbReference>
<evidence type="ECO:0000313" key="12">
    <source>
        <dbReference type="EMBL" id="PUA32493.1"/>
    </source>
</evidence>
<comment type="subcellular location">
    <subcellularLocation>
        <location evidence="3 9">Cytoplasm</location>
    </subcellularLocation>
</comment>
<dbReference type="Gene3D" id="3.40.630.20">
    <property type="entry name" value="Peptidase C15, pyroglutamyl peptidase I-like"/>
    <property type="match status" value="1"/>
</dbReference>
<comment type="similarity">
    <text evidence="4 9">Belongs to the peptidase C15 family.</text>
</comment>
<comment type="caution">
    <text evidence="12">The sequence shown here is derived from an EMBL/GenBank/DDBJ whole genome shotgun (WGS) entry which is preliminary data.</text>
</comment>
<evidence type="ECO:0000256" key="10">
    <source>
        <dbReference type="PROSITE-ProRule" id="PRU10076"/>
    </source>
</evidence>
<dbReference type="InterPro" id="IPR036440">
    <property type="entry name" value="Peptidase_C15-like_sf"/>
</dbReference>
<sequence>MSTSNKFKVLITGYEPFGEEKVNPSEIVAKEAALAVGKLENVDVVAAVLPVSFKRARTALNELLKTHKPDIALSLGLWGGISYVTLERVAINVMDARIPDNDGNQPIDEPIEPEGPAAYFTTLPIKSILKKLREEGIPAMISNSAGTFLCNFALYELLHHGATFGYPKRAGYMHIPYLPEQASVKRSWCGIPPSMSLDLVVKAVVTAVKVTVERFHIIEDEKIPP</sequence>
<feature type="active site" evidence="9 10">
    <location>
        <position position="87"/>
    </location>
</feature>
<evidence type="ECO:0000256" key="4">
    <source>
        <dbReference type="ARBA" id="ARBA00006641"/>
    </source>
</evidence>
<comment type="subunit">
    <text evidence="9">Homotetramer.</text>
</comment>
<evidence type="ECO:0000256" key="3">
    <source>
        <dbReference type="ARBA" id="ARBA00004496"/>
    </source>
</evidence>
<dbReference type="PROSITE" id="PS01333">
    <property type="entry name" value="PYRASE_GLU"/>
    <property type="match status" value="1"/>
</dbReference>
<evidence type="ECO:0000256" key="8">
    <source>
        <dbReference type="ARBA" id="ARBA00022807"/>
    </source>
</evidence>
<dbReference type="PROSITE" id="PS01334">
    <property type="entry name" value="PYRASE_CYS"/>
    <property type="match status" value="1"/>
</dbReference>
<dbReference type="SUPFAM" id="SSF53182">
    <property type="entry name" value="Pyrrolidone carboxyl peptidase (pyroglutamate aminopeptidase)"/>
    <property type="match status" value="1"/>
</dbReference>
<keyword evidence="6 9" id="KW-0645">Protease</keyword>
<organism evidence="12 13">
    <name type="scientific">Zestosphaera tikiterensis</name>
    <dbReference type="NCBI Taxonomy" id="1973259"/>
    <lineage>
        <taxon>Archaea</taxon>
        <taxon>Thermoproteota</taxon>
        <taxon>Thermoprotei</taxon>
        <taxon>Desulfurococcales</taxon>
        <taxon>Desulfurococcaceae</taxon>
        <taxon>Zestosphaera</taxon>
    </lineage>
</organism>
<dbReference type="GO" id="GO:0005829">
    <property type="term" value="C:cytosol"/>
    <property type="evidence" value="ECO:0007669"/>
    <property type="project" value="InterPro"/>
</dbReference>
<reference evidence="12 13" key="1">
    <citation type="journal article" date="2018" name="Syst. Appl. Microbiol.">
        <title>A new symbiotic nanoarchaeote (Candidatus Nanoclepta minutus) and its host (Zestosphaera tikiterensis gen. nov., sp. nov.) from a New Zealand hot spring.</title>
        <authorList>
            <person name="St John E."/>
            <person name="Liu Y."/>
            <person name="Podar M."/>
            <person name="Stott M.B."/>
            <person name="Meneghin J."/>
            <person name="Chen Z."/>
            <person name="Lagutin K."/>
            <person name="Mitchell K."/>
            <person name="Reysenbach A.L."/>
        </authorList>
    </citation>
    <scope>NUCLEOTIDE SEQUENCE [LARGE SCALE GENOMIC DNA]</scope>
    <source>
        <strain evidence="12">NZ3</strain>
    </source>
</reference>
<dbReference type="GO" id="GO:0016920">
    <property type="term" value="F:pyroglutamyl-peptidase activity"/>
    <property type="evidence" value="ECO:0007669"/>
    <property type="project" value="UniProtKB-UniRule"/>
</dbReference>
<dbReference type="InterPro" id="IPR016125">
    <property type="entry name" value="Peptidase_C15-like"/>
</dbReference>
<evidence type="ECO:0000256" key="5">
    <source>
        <dbReference type="ARBA" id="ARBA00022490"/>
    </source>
</evidence>
<dbReference type="AlphaFoldDB" id="A0A2R7Y4T7"/>
<dbReference type="CDD" id="cd00501">
    <property type="entry name" value="Peptidase_C15"/>
    <property type="match status" value="1"/>
</dbReference>
<dbReference type="EC" id="3.4.19.3" evidence="9"/>
<evidence type="ECO:0000256" key="9">
    <source>
        <dbReference type="HAMAP-Rule" id="MF_00417"/>
    </source>
</evidence>
<evidence type="ECO:0000313" key="13">
    <source>
        <dbReference type="Proteomes" id="UP000244093"/>
    </source>
</evidence>
<proteinExistence type="inferred from homology"/>
<dbReference type="PRINTS" id="PR00706">
    <property type="entry name" value="PYROGLUPTASE"/>
</dbReference>
<feature type="active site" evidence="9">
    <location>
        <position position="174"/>
    </location>
</feature>
<evidence type="ECO:0000256" key="2">
    <source>
        <dbReference type="ARBA" id="ARBA00002280"/>
    </source>
</evidence>
<evidence type="ECO:0000256" key="6">
    <source>
        <dbReference type="ARBA" id="ARBA00022670"/>
    </source>
</evidence>
<keyword evidence="5 9" id="KW-0963">Cytoplasm</keyword>
<evidence type="ECO:0000256" key="11">
    <source>
        <dbReference type="PROSITE-ProRule" id="PRU10077"/>
    </source>
</evidence>
<dbReference type="Pfam" id="PF01470">
    <property type="entry name" value="Peptidase_C15"/>
    <property type="match status" value="1"/>
</dbReference>
<name>A0A2R7Y4T7_9CREN</name>
<keyword evidence="8 9" id="KW-0788">Thiol protease</keyword>
<evidence type="ECO:0000256" key="7">
    <source>
        <dbReference type="ARBA" id="ARBA00022801"/>
    </source>
</evidence>
<keyword evidence="7 9" id="KW-0378">Hydrolase</keyword>
<dbReference type="PANTHER" id="PTHR23402">
    <property type="entry name" value="PROTEASE FAMILY C15 PYROGLUTAMYL-PEPTIDASE I-RELATED"/>
    <property type="match status" value="1"/>
</dbReference>
<dbReference type="InterPro" id="IPR033693">
    <property type="entry name" value="PGPEP1_Glu_AS"/>
</dbReference>
<feature type="active site" evidence="9 11">
    <location>
        <position position="150"/>
    </location>
</feature>
<accession>A0A2R7Y4T7</accession>
<dbReference type="HAMAP" id="MF_00417">
    <property type="entry name" value="Pyrrolid_peptidase"/>
    <property type="match status" value="1"/>
</dbReference>
<dbReference type="EMBL" id="NBVN01000004">
    <property type="protein sequence ID" value="PUA32493.1"/>
    <property type="molecule type" value="Genomic_DNA"/>
</dbReference>